<evidence type="ECO:0000256" key="6">
    <source>
        <dbReference type="ARBA" id="ARBA00023136"/>
    </source>
</evidence>
<dbReference type="EMBL" id="BAABHD010000002">
    <property type="protein sequence ID" value="GAA4446474.1"/>
    <property type="molecule type" value="Genomic_DNA"/>
</dbReference>
<evidence type="ECO:0000256" key="8">
    <source>
        <dbReference type="SAM" id="Phobius"/>
    </source>
</evidence>
<proteinExistence type="inferred from homology"/>
<feature type="transmembrane region" description="Helical" evidence="8">
    <location>
        <begin position="81"/>
        <end position="101"/>
    </location>
</feature>
<evidence type="ECO:0000256" key="1">
    <source>
        <dbReference type="ARBA" id="ARBA00004651"/>
    </source>
</evidence>
<dbReference type="Proteomes" id="UP001501175">
    <property type="component" value="Unassembled WGS sequence"/>
</dbReference>
<keyword evidence="4 7" id="KW-0812">Transmembrane</keyword>
<dbReference type="PANTHER" id="PTHR11403:SF2">
    <property type="entry name" value="CYTOCHROME BO(3) UBIQUINOL OXIDASE SUBUNIT 3"/>
    <property type="match status" value="1"/>
</dbReference>
<comment type="subcellular location">
    <subcellularLocation>
        <location evidence="1 7">Cell membrane</location>
        <topology evidence="1 7">Multi-pass membrane protein</topology>
    </subcellularLocation>
</comment>
<evidence type="ECO:0000256" key="3">
    <source>
        <dbReference type="ARBA" id="ARBA00022475"/>
    </source>
</evidence>
<keyword evidence="6 8" id="KW-0472">Membrane</keyword>
<dbReference type="Gene3D" id="1.20.120.80">
    <property type="entry name" value="Cytochrome c oxidase, subunit III, four-helix bundle"/>
    <property type="match status" value="1"/>
</dbReference>
<feature type="transmembrane region" description="Helical" evidence="8">
    <location>
        <begin position="48"/>
        <end position="69"/>
    </location>
</feature>
<dbReference type="InterPro" id="IPR000298">
    <property type="entry name" value="Cyt_c_oxidase-like_su3"/>
</dbReference>
<gene>
    <name evidence="10" type="ORF">GCM10023189_01630</name>
</gene>
<comment type="similarity">
    <text evidence="2 7">Belongs to the cytochrome c oxidase subunit 3 family.</text>
</comment>
<keyword evidence="11" id="KW-1185">Reference proteome</keyword>
<organism evidence="10 11">
    <name type="scientific">Nibrella saemangeumensis</name>
    <dbReference type="NCBI Taxonomy" id="1084526"/>
    <lineage>
        <taxon>Bacteria</taxon>
        <taxon>Pseudomonadati</taxon>
        <taxon>Bacteroidota</taxon>
        <taxon>Cytophagia</taxon>
        <taxon>Cytophagales</taxon>
        <taxon>Spirosomataceae</taxon>
        <taxon>Nibrella</taxon>
    </lineage>
</organism>
<dbReference type="PANTHER" id="PTHR11403">
    <property type="entry name" value="CYTOCHROME C OXIDASE SUBUNIT III"/>
    <property type="match status" value="1"/>
</dbReference>
<evidence type="ECO:0000256" key="5">
    <source>
        <dbReference type="ARBA" id="ARBA00022989"/>
    </source>
</evidence>
<evidence type="ECO:0000313" key="11">
    <source>
        <dbReference type="Proteomes" id="UP001501175"/>
    </source>
</evidence>
<sequence>MSNFFTKRREPFRFMVWLGIAGSLLIFTVLLAAYIVRRAGPGWSDVPLPNVFLISTFAILLSSFTLHNANQAFRQERFASYRTNMSTTLALGTLFILLQAWGWRQLFVSGVLLEGNPSGSFIYLISGLHLLHILIGLIFLVIALVEALRRRPYIDSFVYSVNPPNQLRLKLITLYWHFVDVLWIGLFLFLLVHHGINIKLNLE</sequence>
<feature type="transmembrane region" description="Helical" evidence="8">
    <location>
        <begin position="174"/>
        <end position="196"/>
    </location>
</feature>
<keyword evidence="3" id="KW-1003">Cell membrane</keyword>
<feature type="domain" description="Heme-copper oxidase subunit III family profile" evidence="9">
    <location>
        <begin position="1"/>
        <end position="195"/>
    </location>
</feature>
<dbReference type="InterPro" id="IPR035973">
    <property type="entry name" value="Cyt_c_oxidase_su3-like_sf"/>
</dbReference>
<dbReference type="RefSeq" id="WP_345239680.1">
    <property type="nucleotide sequence ID" value="NZ_BAABHD010000002.1"/>
</dbReference>
<evidence type="ECO:0000313" key="10">
    <source>
        <dbReference type="EMBL" id="GAA4446474.1"/>
    </source>
</evidence>
<dbReference type="InterPro" id="IPR024791">
    <property type="entry name" value="Cyt_c/ubiquinol_Oxase_su3"/>
</dbReference>
<dbReference type="Pfam" id="PF00510">
    <property type="entry name" value="COX3"/>
    <property type="match status" value="1"/>
</dbReference>
<keyword evidence="5 8" id="KW-1133">Transmembrane helix</keyword>
<dbReference type="PROSITE" id="PS50253">
    <property type="entry name" value="COX3"/>
    <property type="match status" value="1"/>
</dbReference>
<accession>A0ABP8M8N8</accession>
<name>A0ABP8M8N8_9BACT</name>
<dbReference type="SUPFAM" id="SSF81452">
    <property type="entry name" value="Cytochrome c oxidase subunit III-like"/>
    <property type="match status" value="1"/>
</dbReference>
<protein>
    <recommendedName>
        <fullName evidence="9">Heme-copper oxidase subunit III family profile domain-containing protein</fullName>
    </recommendedName>
</protein>
<feature type="transmembrane region" description="Helical" evidence="8">
    <location>
        <begin position="12"/>
        <end position="36"/>
    </location>
</feature>
<comment type="caution">
    <text evidence="10">The sequence shown here is derived from an EMBL/GenBank/DDBJ whole genome shotgun (WGS) entry which is preliminary data.</text>
</comment>
<evidence type="ECO:0000259" key="9">
    <source>
        <dbReference type="PROSITE" id="PS50253"/>
    </source>
</evidence>
<feature type="transmembrane region" description="Helical" evidence="8">
    <location>
        <begin position="121"/>
        <end position="145"/>
    </location>
</feature>
<evidence type="ECO:0000256" key="4">
    <source>
        <dbReference type="ARBA" id="ARBA00022692"/>
    </source>
</evidence>
<evidence type="ECO:0000256" key="7">
    <source>
        <dbReference type="RuleBase" id="RU003376"/>
    </source>
</evidence>
<reference evidence="11" key="1">
    <citation type="journal article" date="2019" name="Int. J. Syst. Evol. Microbiol.">
        <title>The Global Catalogue of Microorganisms (GCM) 10K type strain sequencing project: providing services to taxonomists for standard genome sequencing and annotation.</title>
        <authorList>
            <consortium name="The Broad Institute Genomics Platform"/>
            <consortium name="The Broad Institute Genome Sequencing Center for Infectious Disease"/>
            <person name="Wu L."/>
            <person name="Ma J."/>
        </authorList>
    </citation>
    <scope>NUCLEOTIDE SEQUENCE [LARGE SCALE GENOMIC DNA]</scope>
    <source>
        <strain evidence="11">JCM 17927</strain>
    </source>
</reference>
<evidence type="ECO:0000256" key="2">
    <source>
        <dbReference type="ARBA" id="ARBA00010581"/>
    </source>
</evidence>
<dbReference type="InterPro" id="IPR013833">
    <property type="entry name" value="Cyt_c_oxidase_su3_a-hlx"/>
</dbReference>